<evidence type="ECO:0000259" key="1">
    <source>
        <dbReference type="Pfam" id="PF13439"/>
    </source>
</evidence>
<dbReference type="KEGG" id="sari:H5J25_15880"/>
<dbReference type="Pfam" id="PF13692">
    <property type="entry name" value="Glyco_trans_1_4"/>
    <property type="match status" value="1"/>
</dbReference>
<protein>
    <submittedName>
        <fullName evidence="2">Glycosyltransferase</fullName>
    </submittedName>
</protein>
<dbReference type="AlphaFoldDB" id="A0A974S497"/>
<accession>A0A974S497</accession>
<dbReference type="PANTHER" id="PTHR45947">
    <property type="entry name" value="SULFOQUINOVOSYL TRANSFERASE SQD2"/>
    <property type="match status" value="1"/>
</dbReference>
<dbReference type="InterPro" id="IPR050194">
    <property type="entry name" value="Glycosyltransferase_grp1"/>
</dbReference>
<dbReference type="InterPro" id="IPR028098">
    <property type="entry name" value="Glyco_trans_4-like_N"/>
</dbReference>
<name>A0A974S497_9SPHN</name>
<evidence type="ECO:0000313" key="3">
    <source>
        <dbReference type="Proteomes" id="UP000595894"/>
    </source>
</evidence>
<dbReference type="EMBL" id="CP061035">
    <property type="protein sequence ID" value="QQV76855.1"/>
    <property type="molecule type" value="Genomic_DNA"/>
</dbReference>
<proteinExistence type="predicted"/>
<dbReference type="Proteomes" id="UP000595894">
    <property type="component" value="Chromosome"/>
</dbReference>
<dbReference type="Pfam" id="PF13439">
    <property type="entry name" value="Glyco_transf_4"/>
    <property type="match status" value="1"/>
</dbReference>
<dbReference type="RefSeq" id="WP_202092744.1">
    <property type="nucleotide sequence ID" value="NZ_CP061035.1"/>
</dbReference>
<feature type="domain" description="Glycosyltransferase subfamily 4-like N-terminal" evidence="1">
    <location>
        <begin position="15"/>
        <end position="179"/>
    </location>
</feature>
<organism evidence="2 3">
    <name type="scientific">Sphingomonas aliaeris</name>
    <dbReference type="NCBI Taxonomy" id="2759526"/>
    <lineage>
        <taxon>Bacteria</taxon>
        <taxon>Pseudomonadati</taxon>
        <taxon>Pseudomonadota</taxon>
        <taxon>Alphaproteobacteria</taxon>
        <taxon>Sphingomonadales</taxon>
        <taxon>Sphingomonadaceae</taxon>
        <taxon>Sphingomonas</taxon>
    </lineage>
</organism>
<dbReference type="PANTHER" id="PTHR45947:SF3">
    <property type="entry name" value="SULFOQUINOVOSYL TRANSFERASE SQD2"/>
    <property type="match status" value="1"/>
</dbReference>
<keyword evidence="3" id="KW-1185">Reference proteome</keyword>
<dbReference type="Gene3D" id="3.40.50.2000">
    <property type="entry name" value="Glycogen Phosphorylase B"/>
    <property type="match status" value="2"/>
</dbReference>
<dbReference type="SUPFAM" id="SSF53756">
    <property type="entry name" value="UDP-Glycosyltransferase/glycogen phosphorylase"/>
    <property type="match status" value="1"/>
</dbReference>
<evidence type="ECO:0000313" key="2">
    <source>
        <dbReference type="EMBL" id="QQV76855.1"/>
    </source>
</evidence>
<gene>
    <name evidence="2" type="ORF">H5J25_15880</name>
</gene>
<dbReference type="GO" id="GO:0016757">
    <property type="term" value="F:glycosyltransferase activity"/>
    <property type="evidence" value="ECO:0007669"/>
    <property type="project" value="TreeGrafter"/>
</dbReference>
<reference evidence="3" key="1">
    <citation type="submission" date="2020-09" db="EMBL/GenBank/DDBJ databases">
        <title>Sphingomonas sp., a new species isolated from pork steak.</title>
        <authorList>
            <person name="Heidler von Heilborn D."/>
        </authorList>
    </citation>
    <scope>NUCLEOTIDE SEQUENCE [LARGE SCALE GENOMIC DNA]</scope>
</reference>
<sequence>MRIVDVNEFYSPTGGGVRTYIDRKMGIMSELGHELIVIAAGREDKVEERPGGGRIIYVKASRLPFDKNYGLFWDAAPITRLLDDLKPDLVETSSPWRPAWIVGQWQPQAGHDPVRVFFMHNDNVSAYALRWFEKLAPQQRIERAFAWYSRYLTRFLGKYDAVVTNGPALEKRLRARGVHIDKAMPLGIERGHFSPDYRSEPLRQALLKQCDLPPHGHLLLGLGRHHPEKRWDLVTDAVVQAGQHVPVGMILLGTGVASRKIERLIAGSPHIRMFQPVYDRERLARIMASCDALIHGSEAEPFGLVASEAMAAGLPLISPDTGGVAEIADPMTSELYAARDPGACAAAIRRLFARDQAMLRRAARVAAGRVRSDREHTEDLMAYYAGLIAAKAGHVATVTRAQ</sequence>